<evidence type="ECO:0000256" key="1">
    <source>
        <dbReference type="SAM" id="Phobius"/>
    </source>
</evidence>
<dbReference type="Proteomes" id="UP001295469">
    <property type="component" value="Chromosome C08"/>
</dbReference>
<keyword evidence="1" id="KW-0472">Membrane</keyword>
<feature type="transmembrane region" description="Helical" evidence="1">
    <location>
        <begin position="15"/>
        <end position="37"/>
    </location>
</feature>
<feature type="non-terminal residue" evidence="2">
    <location>
        <position position="1"/>
    </location>
</feature>
<keyword evidence="1" id="KW-1133">Transmembrane helix</keyword>
<feature type="non-terminal residue" evidence="2">
    <location>
        <position position="42"/>
    </location>
</feature>
<dbReference type="EMBL" id="HG994372">
    <property type="protein sequence ID" value="CAF2114952.1"/>
    <property type="molecule type" value="Genomic_DNA"/>
</dbReference>
<sequence>ERERERESCNTRRSIVWLCYCFVINIDIYMSFTLYIITYDNN</sequence>
<organism evidence="2">
    <name type="scientific">Brassica napus</name>
    <name type="common">Rape</name>
    <dbReference type="NCBI Taxonomy" id="3708"/>
    <lineage>
        <taxon>Eukaryota</taxon>
        <taxon>Viridiplantae</taxon>
        <taxon>Streptophyta</taxon>
        <taxon>Embryophyta</taxon>
        <taxon>Tracheophyta</taxon>
        <taxon>Spermatophyta</taxon>
        <taxon>Magnoliopsida</taxon>
        <taxon>eudicotyledons</taxon>
        <taxon>Gunneridae</taxon>
        <taxon>Pentapetalae</taxon>
        <taxon>rosids</taxon>
        <taxon>malvids</taxon>
        <taxon>Brassicales</taxon>
        <taxon>Brassicaceae</taxon>
        <taxon>Brassiceae</taxon>
        <taxon>Brassica</taxon>
    </lineage>
</organism>
<protein>
    <submittedName>
        <fullName evidence="2">(rape) hypothetical protein</fullName>
    </submittedName>
</protein>
<keyword evidence="1" id="KW-0812">Transmembrane</keyword>
<dbReference type="AlphaFoldDB" id="A0A816UZ17"/>
<accession>A0A816UZ17</accession>
<name>A0A816UZ17_BRANA</name>
<proteinExistence type="predicted"/>
<reference evidence="2" key="1">
    <citation type="submission" date="2021-01" db="EMBL/GenBank/DDBJ databases">
        <authorList>
            <consortium name="Genoscope - CEA"/>
            <person name="William W."/>
        </authorList>
    </citation>
    <scope>NUCLEOTIDE SEQUENCE</scope>
</reference>
<evidence type="ECO:0000313" key="2">
    <source>
        <dbReference type="EMBL" id="CAF2114952.1"/>
    </source>
</evidence>
<gene>
    <name evidence="2" type="ORF">DARMORV10_C08P44190.1</name>
</gene>